<evidence type="ECO:0000313" key="13">
    <source>
        <dbReference type="Proteomes" id="UP000494165"/>
    </source>
</evidence>
<evidence type="ECO:0000256" key="10">
    <source>
        <dbReference type="SAM" id="Coils"/>
    </source>
</evidence>
<keyword evidence="10" id="KW-0175">Coiled coil</keyword>
<dbReference type="Proteomes" id="UP000494165">
    <property type="component" value="Unassembled WGS sequence"/>
</dbReference>
<keyword evidence="3 9" id="KW-0813">Transport</keyword>
<evidence type="ECO:0000256" key="4">
    <source>
        <dbReference type="ARBA" id="ARBA00022692"/>
    </source>
</evidence>
<reference evidence="12 13" key="1">
    <citation type="submission" date="2020-04" db="EMBL/GenBank/DDBJ databases">
        <authorList>
            <person name="Alioto T."/>
            <person name="Alioto T."/>
            <person name="Gomez Garrido J."/>
        </authorList>
    </citation>
    <scope>NUCLEOTIDE SEQUENCE [LARGE SCALE GENOMIC DNA]</scope>
</reference>
<proteinExistence type="inferred from homology"/>
<dbReference type="InterPro" id="IPR050391">
    <property type="entry name" value="Mito_Metabolite_Transporter"/>
</dbReference>
<keyword evidence="7 8" id="KW-0472">Membrane</keyword>
<dbReference type="Pfam" id="PF00153">
    <property type="entry name" value="Mito_carr"/>
    <property type="match status" value="2"/>
</dbReference>
<dbReference type="GO" id="GO:0016020">
    <property type="term" value="C:membrane"/>
    <property type="evidence" value="ECO:0007669"/>
    <property type="project" value="UniProtKB-SubCell"/>
</dbReference>
<dbReference type="InterPro" id="IPR018108">
    <property type="entry name" value="MCP_transmembrane"/>
</dbReference>
<keyword evidence="6" id="KW-1133">Transmembrane helix</keyword>
<dbReference type="EMBL" id="CADEPI010000542">
    <property type="protein sequence ID" value="CAB3387164.1"/>
    <property type="molecule type" value="Genomic_DNA"/>
</dbReference>
<accession>A0A8S1EAF9</accession>
<keyword evidence="13" id="KW-1185">Reference proteome</keyword>
<feature type="region of interest" description="Disordered" evidence="11">
    <location>
        <begin position="204"/>
        <end position="223"/>
    </location>
</feature>
<comment type="similarity">
    <text evidence="2 9">Belongs to the mitochondrial carrier (TC 2.A.29) family.</text>
</comment>
<keyword evidence="5" id="KW-0677">Repeat</keyword>
<dbReference type="SUPFAM" id="SSF103506">
    <property type="entry name" value="Mitochondrial carrier"/>
    <property type="match status" value="1"/>
</dbReference>
<evidence type="ECO:0000256" key="3">
    <source>
        <dbReference type="ARBA" id="ARBA00022448"/>
    </source>
</evidence>
<feature type="compositionally biased region" description="Polar residues" evidence="11">
    <location>
        <begin position="212"/>
        <end position="223"/>
    </location>
</feature>
<evidence type="ECO:0000256" key="11">
    <source>
        <dbReference type="SAM" id="MobiDB-lite"/>
    </source>
</evidence>
<evidence type="ECO:0000256" key="5">
    <source>
        <dbReference type="ARBA" id="ARBA00022737"/>
    </source>
</evidence>
<dbReference type="PANTHER" id="PTHR45618">
    <property type="entry name" value="MITOCHONDRIAL DICARBOXYLATE CARRIER-RELATED"/>
    <property type="match status" value="1"/>
</dbReference>
<dbReference type="OrthoDB" id="756301at2759"/>
<evidence type="ECO:0000256" key="6">
    <source>
        <dbReference type="ARBA" id="ARBA00022989"/>
    </source>
</evidence>
<gene>
    <name evidence="12" type="ORF">CLODIP_2_CD11970</name>
</gene>
<comment type="caution">
    <text evidence="12">The sequence shown here is derived from an EMBL/GenBank/DDBJ whole genome shotgun (WGS) entry which is preliminary data.</text>
</comment>
<name>A0A8S1EAF9_9INSE</name>
<sequence length="389" mass="44047">MEQIEEPSGDLTKDLGPTDAKNYKMVLYEIKKNERMQNHQNRESLEVLVQTSILQKQNAQLTEKIAEKEARLKDLTNQIALQTYQAKMQTAARKFVDDARQQLWVKEEARLIQSCKFYEDHWKATCKEIADIYFEIEKQRSIKKDNGKNIFALQSHDWEAIIEETTPAEIPDDVHKTTSESDEFDSQEIQRVLQDCESNYLENPSAKPTAVASDSPNISPSSTTMNQQVIEKLAIEPKRSKSLAGAVSTTYTVSVIAATFAEFVTYPLDLTKTRLQIQGERGGTHGKYRGMWATAGGIIREEGFFKLWCGMTPAIYRHMVYSGVRIVTFEFLRDSVMSKDPDGSFPIWKSAMSGVIAGALAQLLANPADLVKVHIQMEGKRRLMGEPPR</sequence>
<organism evidence="12 13">
    <name type="scientific">Cloeon dipterum</name>
    <dbReference type="NCBI Taxonomy" id="197152"/>
    <lineage>
        <taxon>Eukaryota</taxon>
        <taxon>Metazoa</taxon>
        <taxon>Ecdysozoa</taxon>
        <taxon>Arthropoda</taxon>
        <taxon>Hexapoda</taxon>
        <taxon>Insecta</taxon>
        <taxon>Pterygota</taxon>
        <taxon>Palaeoptera</taxon>
        <taxon>Ephemeroptera</taxon>
        <taxon>Pisciforma</taxon>
        <taxon>Baetidae</taxon>
        <taxon>Cloeon</taxon>
    </lineage>
</organism>
<feature type="repeat" description="Solcar" evidence="8">
    <location>
        <begin position="245"/>
        <end position="335"/>
    </location>
</feature>
<evidence type="ECO:0000313" key="12">
    <source>
        <dbReference type="EMBL" id="CAB3387164.1"/>
    </source>
</evidence>
<evidence type="ECO:0000256" key="8">
    <source>
        <dbReference type="PROSITE-ProRule" id="PRU00282"/>
    </source>
</evidence>
<evidence type="ECO:0000256" key="7">
    <source>
        <dbReference type="ARBA" id="ARBA00023136"/>
    </source>
</evidence>
<comment type="subcellular location">
    <subcellularLocation>
        <location evidence="1">Membrane</location>
        <topology evidence="1">Multi-pass membrane protein</topology>
    </subcellularLocation>
</comment>
<evidence type="ECO:0000256" key="2">
    <source>
        <dbReference type="ARBA" id="ARBA00006375"/>
    </source>
</evidence>
<protein>
    <submittedName>
        <fullName evidence="12">Uncharacterized protein</fullName>
    </submittedName>
</protein>
<feature type="coiled-coil region" evidence="10">
    <location>
        <begin position="51"/>
        <end position="85"/>
    </location>
</feature>
<dbReference type="Gene3D" id="1.50.40.10">
    <property type="entry name" value="Mitochondrial carrier domain"/>
    <property type="match status" value="1"/>
</dbReference>
<dbReference type="PROSITE" id="PS50920">
    <property type="entry name" value="SOLCAR"/>
    <property type="match status" value="1"/>
</dbReference>
<keyword evidence="4 8" id="KW-0812">Transmembrane</keyword>
<evidence type="ECO:0000256" key="1">
    <source>
        <dbReference type="ARBA" id="ARBA00004141"/>
    </source>
</evidence>
<evidence type="ECO:0000256" key="9">
    <source>
        <dbReference type="RuleBase" id="RU000488"/>
    </source>
</evidence>
<dbReference type="InterPro" id="IPR023395">
    <property type="entry name" value="MCP_dom_sf"/>
</dbReference>
<dbReference type="AlphaFoldDB" id="A0A8S1EAF9"/>